<dbReference type="PANTHER" id="PTHR43549:SF3">
    <property type="entry name" value="MULTIDRUG RESISTANCE PROTEIN YPNP-RELATED"/>
    <property type="match status" value="1"/>
</dbReference>
<dbReference type="Pfam" id="PF01554">
    <property type="entry name" value="MatE"/>
    <property type="match status" value="2"/>
</dbReference>
<keyword evidence="2" id="KW-0813">Transport</keyword>
<organism evidence="8 9">
    <name type="scientific">Inconstantimicrobium porci</name>
    <dbReference type="NCBI Taxonomy" id="2652291"/>
    <lineage>
        <taxon>Bacteria</taxon>
        <taxon>Bacillati</taxon>
        <taxon>Bacillota</taxon>
        <taxon>Clostridia</taxon>
        <taxon>Eubacteriales</taxon>
        <taxon>Clostridiaceae</taxon>
        <taxon>Inconstantimicrobium</taxon>
    </lineage>
</organism>
<evidence type="ECO:0000313" key="9">
    <source>
        <dbReference type="Proteomes" id="UP000460287"/>
    </source>
</evidence>
<dbReference type="PANTHER" id="PTHR43549">
    <property type="entry name" value="MULTIDRUG RESISTANCE PROTEIN YPNP-RELATED"/>
    <property type="match status" value="1"/>
</dbReference>
<name>A0A7X2MZT2_9CLOT</name>
<sequence length="464" mass="50045">MSKKRVKNYKIDMCNGPILSKMLSFALPLMCSSVLQLLFNAADIIVVGRFAGDNSLAAVGSNTALIGLITNLFLGLSIGSNVLIAKYYGAKDRKSLSNTVHTSILISMVSGIILTIIGVIGARNILVMMQTPKEVLDLAATYLRIYFLGMIPTMLYNFGSAILRGVGDTKRPLYYLTLAGAVNIVLNLFFVVVLKLDVAGVAIATVISQVISACLIILCLSHEEGGIHLNIRKLSIDKSVFLEILRIGLPAGFQGVIFSISNVLIQSSVNSFGATVMAGNSAAANVEQFVYFAMNAFYQSTISFTSQNYGAGNYKRIYKILLVGQACVTTVGVVFGNFVYIFGGTLLKMYTASDAVIAAGIVRLGIVSKTYALCGIMDVMVGALRGIGYSIMPMIISLMGACVFRIVWLATVFRIGKYHTVQIVYDSYPISWIITTAVLIGCFIWAMKRVINKVSSSQSDIIAT</sequence>
<evidence type="ECO:0000313" key="8">
    <source>
        <dbReference type="EMBL" id="MSR92074.1"/>
    </source>
</evidence>
<comment type="subcellular location">
    <subcellularLocation>
        <location evidence="1">Cell membrane</location>
        <topology evidence="1">Multi-pass membrane protein</topology>
    </subcellularLocation>
</comment>
<evidence type="ECO:0000256" key="7">
    <source>
        <dbReference type="SAM" id="Phobius"/>
    </source>
</evidence>
<feature type="transmembrane region" description="Helical" evidence="7">
    <location>
        <begin position="173"/>
        <end position="193"/>
    </location>
</feature>
<evidence type="ECO:0000256" key="5">
    <source>
        <dbReference type="ARBA" id="ARBA00022989"/>
    </source>
</evidence>
<feature type="transmembrane region" description="Helical" evidence="7">
    <location>
        <begin position="199"/>
        <end position="220"/>
    </location>
</feature>
<keyword evidence="6 7" id="KW-0472">Membrane</keyword>
<keyword evidence="4 7" id="KW-0812">Transmembrane</keyword>
<comment type="caution">
    <text evidence="8">The sequence shown here is derived from an EMBL/GenBank/DDBJ whole genome shotgun (WGS) entry which is preliminary data.</text>
</comment>
<dbReference type="InterPro" id="IPR052031">
    <property type="entry name" value="Membrane_Transporter-Flippase"/>
</dbReference>
<dbReference type="AlphaFoldDB" id="A0A7X2MZT2"/>
<dbReference type="EMBL" id="VULX01000021">
    <property type="protein sequence ID" value="MSR92074.1"/>
    <property type="molecule type" value="Genomic_DNA"/>
</dbReference>
<dbReference type="GO" id="GO:0015297">
    <property type="term" value="F:antiporter activity"/>
    <property type="evidence" value="ECO:0007669"/>
    <property type="project" value="InterPro"/>
</dbReference>
<dbReference type="InterPro" id="IPR002528">
    <property type="entry name" value="MATE_fam"/>
</dbReference>
<keyword evidence="9" id="KW-1185">Reference proteome</keyword>
<dbReference type="GO" id="GO:0042910">
    <property type="term" value="F:xenobiotic transmembrane transporter activity"/>
    <property type="evidence" value="ECO:0007669"/>
    <property type="project" value="InterPro"/>
</dbReference>
<gene>
    <name evidence="8" type="ORF">FYJ33_11900</name>
</gene>
<dbReference type="PIRSF" id="PIRSF006603">
    <property type="entry name" value="DinF"/>
    <property type="match status" value="1"/>
</dbReference>
<feature type="transmembrane region" description="Helical" evidence="7">
    <location>
        <begin position="355"/>
        <end position="374"/>
    </location>
</feature>
<evidence type="ECO:0000256" key="6">
    <source>
        <dbReference type="ARBA" id="ARBA00023136"/>
    </source>
</evidence>
<feature type="transmembrane region" description="Helical" evidence="7">
    <location>
        <begin position="428"/>
        <end position="447"/>
    </location>
</feature>
<feature type="transmembrane region" description="Helical" evidence="7">
    <location>
        <begin position="65"/>
        <end position="84"/>
    </location>
</feature>
<keyword evidence="5 7" id="KW-1133">Transmembrane helix</keyword>
<dbReference type="InterPro" id="IPR048279">
    <property type="entry name" value="MdtK-like"/>
</dbReference>
<reference evidence="8 9" key="1">
    <citation type="submission" date="2019-08" db="EMBL/GenBank/DDBJ databases">
        <title>In-depth cultivation of the pig gut microbiome towards novel bacterial diversity and tailored functional studies.</title>
        <authorList>
            <person name="Wylensek D."/>
            <person name="Hitch T.C.A."/>
            <person name="Clavel T."/>
        </authorList>
    </citation>
    <scope>NUCLEOTIDE SEQUENCE [LARGE SCALE GENOMIC DNA]</scope>
    <source>
        <strain evidence="8 9">WCA-383-APC-5B</strain>
    </source>
</reference>
<dbReference type="Proteomes" id="UP000460287">
    <property type="component" value="Unassembled WGS sequence"/>
</dbReference>
<evidence type="ECO:0000256" key="4">
    <source>
        <dbReference type="ARBA" id="ARBA00022692"/>
    </source>
</evidence>
<protein>
    <submittedName>
        <fullName evidence="8">MATE family efflux transporter</fullName>
    </submittedName>
</protein>
<dbReference type="NCBIfam" id="TIGR00797">
    <property type="entry name" value="matE"/>
    <property type="match status" value="1"/>
</dbReference>
<feature type="transmembrane region" description="Helical" evidence="7">
    <location>
        <begin position="145"/>
        <end position="166"/>
    </location>
</feature>
<dbReference type="CDD" id="cd13138">
    <property type="entry name" value="MATE_yoeA_like"/>
    <property type="match status" value="1"/>
</dbReference>
<keyword evidence="3" id="KW-1003">Cell membrane</keyword>
<accession>A0A7X2MZT2</accession>
<dbReference type="GO" id="GO:0005886">
    <property type="term" value="C:plasma membrane"/>
    <property type="evidence" value="ECO:0007669"/>
    <property type="project" value="UniProtKB-SubCell"/>
</dbReference>
<evidence type="ECO:0000256" key="2">
    <source>
        <dbReference type="ARBA" id="ARBA00022448"/>
    </source>
</evidence>
<evidence type="ECO:0000256" key="3">
    <source>
        <dbReference type="ARBA" id="ARBA00022475"/>
    </source>
</evidence>
<proteinExistence type="predicted"/>
<evidence type="ECO:0000256" key="1">
    <source>
        <dbReference type="ARBA" id="ARBA00004651"/>
    </source>
</evidence>
<feature type="transmembrane region" description="Helical" evidence="7">
    <location>
        <begin position="320"/>
        <end position="343"/>
    </location>
</feature>
<dbReference type="RefSeq" id="WP_154531973.1">
    <property type="nucleotide sequence ID" value="NZ_VULX01000021.1"/>
</dbReference>
<feature type="transmembrane region" description="Helical" evidence="7">
    <location>
        <begin position="386"/>
        <end position="408"/>
    </location>
</feature>
<feature type="transmembrane region" description="Helical" evidence="7">
    <location>
        <begin position="104"/>
        <end position="125"/>
    </location>
</feature>